<dbReference type="EMBL" id="JBHSSE010000018">
    <property type="protein sequence ID" value="MFC6202026.1"/>
    <property type="molecule type" value="Genomic_DNA"/>
</dbReference>
<evidence type="ECO:0000313" key="3">
    <source>
        <dbReference type="Proteomes" id="UP001596171"/>
    </source>
</evidence>
<keyword evidence="1" id="KW-1133">Transmembrane helix</keyword>
<keyword evidence="1" id="KW-0812">Transmembrane</keyword>
<dbReference type="Proteomes" id="UP001596171">
    <property type="component" value="Unassembled WGS sequence"/>
</dbReference>
<comment type="caution">
    <text evidence="2">The sequence shown here is derived from an EMBL/GenBank/DDBJ whole genome shotgun (WGS) entry which is preliminary data.</text>
</comment>
<protein>
    <submittedName>
        <fullName evidence="2">Uncharacterized protein</fullName>
    </submittedName>
</protein>
<evidence type="ECO:0000313" key="2">
    <source>
        <dbReference type="EMBL" id="MFC6202026.1"/>
    </source>
</evidence>
<accession>A0ABW1SLC0</accession>
<name>A0ABW1SLC0_9LACO</name>
<keyword evidence="3" id="KW-1185">Reference proteome</keyword>
<evidence type="ECO:0000256" key="1">
    <source>
        <dbReference type="SAM" id="Phobius"/>
    </source>
</evidence>
<organism evidence="2 3">
    <name type="scientific">Lactiplantibacillus nangangensis</name>
    <dbReference type="NCBI Taxonomy" id="2559917"/>
    <lineage>
        <taxon>Bacteria</taxon>
        <taxon>Bacillati</taxon>
        <taxon>Bacillota</taxon>
        <taxon>Bacilli</taxon>
        <taxon>Lactobacillales</taxon>
        <taxon>Lactobacillaceae</taxon>
        <taxon>Lactiplantibacillus</taxon>
    </lineage>
</organism>
<dbReference type="RefSeq" id="WP_137615573.1">
    <property type="nucleotide sequence ID" value="NZ_BJDI01000003.1"/>
</dbReference>
<reference evidence="3" key="1">
    <citation type="journal article" date="2019" name="Int. J. Syst. Evol. Microbiol.">
        <title>The Global Catalogue of Microorganisms (GCM) 10K type strain sequencing project: providing services to taxonomists for standard genome sequencing and annotation.</title>
        <authorList>
            <consortium name="The Broad Institute Genomics Platform"/>
            <consortium name="The Broad Institute Genome Sequencing Center for Infectious Disease"/>
            <person name="Wu L."/>
            <person name="Ma J."/>
        </authorList>
    </citation>
    <scope>NUCLEOTIDE SEQUENCE [LARGE SCALE GENOMIC DNA]</scope>
    <source>
        <strain evidence="3">CCM 8930</strain>
    </source>
</reference>
<feature type="transmembrane region" description="Helical" evidence="1">
    <location>
        <begin position="66"/>
        <end position="87"/>
    </location>
</feature>
<proteinExistence type="predicted"/>
<sequence length="90" mass="10200">MRLYQPLAKHNGRVPRQVKAHNNPFYGTRGADWVKNESASLFNAEHEHSQAHLQLQHRIGQATTHVIWVILAVIAMLLGGFVIYSLALNF</sequence>
<keyword evidence="1" id="KW-0472">Membrane</keyword>
<gene>
    <name evidence="2" type="ORF">ACFP1L_09105</name>
</gene>